<dbReference type="InterPro" id="IPR013525">
    <property type="entry name" value="ABC2_TM"/>
</dbReference>
<evidence type="ECO:0000313" key="8">
    <source>
        <dbReference type="Proteomes" id="UP000753196"/>
    </source>
</evidence>
<feature type="transmembrane region" description="Helical" evidence="5">
    <location>
        <begin position="227"/>
        <end position="245"/>
    </location>
</feature>
<keyword evidence="3 5" id="KW-1133">Transmembrane helix</keyword>
<feature type="transmembrane region" description="Helical" evidence="5">
    <location>
        <begin position="171"/>
        <end position="190"/>
    </location>
</feature>
<comment type="subcellular location">
    <subcellularLocation>
        <location evidence="5">Cell membrane</location>
        <topology evidence="5">Multi-pass membrane protein</topology>
    </subcellularLocation>
    <subcellularLocation>
        <location evidence="1">Membrane</location>
        <topology evidence="1">Multi-pass membrane protein</topology>
    </subcellularLocation>
</comment>
<dbReference type="PROSITE" id="PS51012">
    <property type="entry name" value="ABC_TM2"/>
    <property type="match status" value="1"/>
</dbReference>
<feature type="transmembrane region" description="Helical" evidence="5">
    <location>
        <begin position="102"/>
        <end position="130"/>
    </location>
</feature>
<evidence type="ECO:0000256" key="4">
    <source>
        <dbReference type="ARBA" id="ARBA00023136"/>
    </source>
</evidence>
<keyword evidence="5" id="KW-0813">Transport</keyword>
<keyword evidence="5" id="KW-1003">Cell membrane</keyword>
<evidence type="ECO:0000256" key="3">
    <source>
        <dbReference type="ARBA" id="ARBA00022989"/>
    </source>
</evidence>
<gene>
    <name evidence="7" type="ORF">HY221_02585</name>
</gene>
<keyword evidence="2 5" id="KW-0812">Transmembrane</keyword>
<feature type="transmembrane region" description="Helical" evidence="5">
    <location>
        <begin position="136"/>
        <end position="159"/>
    </location>
</feature>
<dbReference type="EMBL" id="JACQCR010000060">
    <property type="protein sequence ID" value="MBI3631200.1"/>
    <property type="molecule type" value="Genomic_DNA"/>
</dbReference>
<organism evidence="7 8">
    <name type="scientific">Candidatus Sungiibacteriota bacterium</name>
    <dbReference type="NCBI Taxonomy" id="2750080"/>
    <lineage>
        <taxon>Bacteria</taxon>
        <taxon>Candidatus Sungiibacteriota</taxon>
    </lineage>
</organism>
<dbReference type="PANTHER" id="PTHR43229">
    <property type="entry name" value="NODULATION PROTEIN J"/>
    <property type="match status" value="1"/>
</dbReference>
<evidence type="ECO:0000256" key="2">
    <source>
        <dbReference type="ARBA" id="ARBA00022692"/>
    </source>
</evidence>
<dbReference type="InterPro" id="IPR051784">
    <property type="entry name" value="Nod_factor_ABC_transporter"/>
</dbReference>
<sequence length="264" mass="29622">MNLKRVYAIFLRQILLLKKGHFRLVSLFYWSTLDLIMWGFMSGYLGRLPGGQAGFIATLVGAVILSSFFFRVEQGIGVAFLEDVYMRNFINLFASPLSLHEYVLGLVSTSIFDTAVSISFMALLAWMLFAFNILKFGLLLVPFIAVLFMFGWTLGLLSVGVILRFGPSAEIFTWSIPALMTPFSAVFYPVSALPSFLQKVSALIPNSYVFEGMRASAINGFFDADKFLLALILACVYLALAYLFLYRSYKTVLRQGLLARFVTE</sequence>
<dbReference type="GO" id="GO:0140359">
    <property type="term" value="F:ABC-type transporter activity"/>
    <property type="evidence" value="ECO:0007669"/>
    <property type="project" value="InterPro"/>
</dbReference>
<accession>A0A932VR58</accession>
<evidence type="ECO:0000313" key="7">
    <source>
        <dbReference type="EMBL" id="MBI3631200.1"/>
    </source>
</evidence>
<name>A0A932VR58_9BACT</name>
<dbReference type="Pfam" id="PF01061">
    <property type="entry name" value="ABC2_membrane"/>
    <property type="match status" value="1"/>
</dbReference>
<keyword evidence="4 5" id="KW-0472">Membrane</keyword>
<feature type="transmembrane region" description="Helical" evidence="5">
    <location>
        <begin position="21"/>
        <end position="41"/>
    </location>
</feature>
<dbReference type="GO" id="GO:0005886">
    <property type="term" value="C:plasma membrane"/>
    <property type="evidence" value="ECO:0007669"/>
    <property type="project" value="UniProtKB-SubCell"/>
</dbReference>
<dbReference type="InterPro" id="IPR047817">
    <property type="entry name" value="ABC2_TM_bact-type"/>
</dbReference>
<reference evidence="7" key="1">
    <citation type="submission" date="2020-07" db="EMBL/GenBank/DDBJ databases">
        <title>Huge and variable diversity of episymbiotic CPR bacteria and DPANN archaea in groundwater ecosystems.</title>
        <authorList>
            <person name="He C.Y."/>
            <person name="Keren R."/>
            <person name="Whittaker M."/>
            <person name="Farag I.F."/>
            <person name="Doudna J."/>
            <person name="Cate J.H.D."/>
            <person name="Banfield J.F."/>
        </authorList>
    </citation>
    <scope>NUCLEOTIDE SEQUENCE</scope>
    <source>
        <strain evidence="7">NC_groundwater_973_Pr1_S-0.2um_54_13</strain>
    </source>
</reference>
<feature type="transmembrane region" description="Helical" evidence="5">
    <location>
        <begin position="53"/>
        <end position="81"/>
    </location>
</feature>
<evidence type="ECO:0000256" key="5">
    <source>
        <dbReference type="RuleBase" id="RU361157"/>
    </source>
</evidence>
<dbReference type="PANTHER" id="PTHR43229:SF2">
    <property type="entry name" value="NODULATION PROTEIN J"/>
    <property type="match status" value="1"/>
</dbReference>
<dbReference type="AlphaFoldDB" id="A0A932VR58"/>
<dbReference type="Proteomes" id="UP000753196">
    <property type="component" value="Unassembled WGS sequence"/>
</dbReference>
<comment type="caution">
    <text evidence="7">The sequence shown here is derived from an EMBL/GenBank/DDBJ whole genome shotgun (WGS) entry which is preliminary data.</text>
</comment>
<feature type="domain" description="ABC transmembrane type-2" evidence="6">
    <location>
        <begin position="22"/>
        <end position="248"/>
    </location>
</feature>
<comment type="similarity">
    <text evidence="5">Belongs to the ABC-2 integral membrane protein family.</text>
</comment>
<evidence type="ECO:0000259" key="6">
    <source>
        <dbReference type="PROSITE" id="PS51012"/>
    </source>
</evidence>
<evidence type="ECO:0000256" key="1">
    <source>
        <dbReference type="ARBA" id="ARBA00004141"/>
    </source>
</evidence>
<proteinExistence type="inferred from homology"/>
<protein>
    <recommendedName>
        <fullName evidence="5">Transport permease protein</fullName>
    </recommendedName>
</protein>